<proteinExistence type="predicted"/>
<evidence type="ECO:0000313" key="2">
    <source>
        <dbReference type="EMBL" id="PTX51044.1"/>
    </source>
</evidence>
<protein>
    <recommendedName>
        <fullName evidence="1">DUF1737 domain-containing protein</fullName>
    </recommendedName>
</protein>
<dbReference type="Proteomes" id="UP000244224">
    <property type="component" value="Unassembled WGS sequence"/>
</dbReference>
<organism evidence="2 3">
    <name type="scientific">Gemmobacter caeni</name>
    <dbReference type="NCBI Taxonomy" id="589035"/>
    <lineage>
        <taxon>Bacteria</taxon>
        <taxon>Pseudomonadati</taxon>
        <taxon>Pseudomonadota</taxon>
        <taxon>Alphaproteobacteria</taxon>
        <taxon>Rhodobacterales</taxon>
        <taxon>Paracoccaceae</taxon>
        <taxon>Gemmobacter</taxon>
    </lineage>
</organism>
<dbReference type="InterPro" id="IPR013619">
    <property type="entry name" value="DUF1737"/>
</dbReference>
<comment type="caution">
    <text evidence="2">The sequence shown here is derived from an EMBL/GenBank/DDBJ whole genome shotgun (WGS) entry which is preliminary data.</text>
</comment>
<dbReference type="AlphaFoldDB" id="A0A2T6B4R1"/>
<keyword evidence="3" id="KW-1185">Reference proteome</keyword>
<evidence type="ECO:0000313" key="3">
    <source>
        <dbReference type="Proteomes" id="UP000244224"/>
    </source>
</evidence>
<gene>
    <name evidence="2" type="ORF">C8N34_104163</name>
</gene>
<reference evidence="2 3" key="1">
    <citation type="submission" date="2018-04" db="EMBL/GenBank/DDBJ databases">
        <title>Genomic Encyclopedia of Archaeal and Bacterial Type Strains, Phase II (KMG-II): from individual species to whole genera.</title>
        <authorList>
            <person name="Goeker M."/>
        </authorList>
    </citation>
    <scope>NUCLEOTIDE SEQUENCE [LARGE SCALE GENOMIC DNA]</scope>
    <source>
        <strain evidence="2 3">DSM 21823</strain>
    </source>
</reference>
<evidence type="ECO:0000259" key="1">
    <source>
        <dbReference type="Pfam" id="PF08410"/>
    </source>
</evidence>
<dbReference type="Pfam" id="PF08410">
    <property type="entry name" value="DUF1737"/>
    <property type="match status" value="1"/>
</dbReference>
<sequence length="78" mass="8538">MRSAILHSGDPMKLYRFLSDDDTSAFCHKVTAALNKGWELHGAPTYAFDAARGVMRCGQAVVKEAPGIYTPETKLGEH</sequence>
<name>A0A2T6B4R1_9RHOB</name>
<dbReference type="EMBL" id="QBKP01000004">
    <property type="protein sequence ID" value="PTX51044.1"/>
    <property type="molecule type" value="Genomic_DNA"/>
</dbReference>
<feature type="domain" description="DUF1737" evidence="1">
    <location>
        <begin position="12"/>
        <end position="64"/>
    </location>
</feature>
<accession>A0A2T6B4R1</accession>